<comment type="caution">
    <text evidence="5">The sequence shown here is derived from an EMBL/GenBank/DDBJ whole genome shotgun (WGS) entry which is preliminary data.</text>
</comment>
<reference evidence="5 6" key="1">
    <citation type="submission" date="2019-11" db="EMBL/GenBank/DDBJ databases">
        <title>Draft genome of Amycolatopsis RM579.</title>
        <authorList>
            <person name="Duangmal K."/>
            <person name="Mingma R."/>
        </authorList>
    </citation>
    <scope>NUCLEOTIDE SEQUENCE [LARGE SCALE GENOMIC DNA]</scope>
    <source>
        <strain evidence="5 6">RM579</strain>
    </source>
</reference>
<keyword evidence="6" id="KW-1185">Reference proteome</keyword>
<dbReference type="InterPro" id="IPR045851">
    <property type="entry name" value="AMP-bd_C_sf"/>
</dbReference>
<proteinExistence type="inferred from homology"/>
<evidence type="ECO:0000259" key="3">
    <source>
        <dbReference type="Pfam" id="PF00501"/>
    </source>
</evidence>
<feature type="domain" description="AMP-binding enzyme C-terminal" evidence="4">
    <location>
        <begin position="428"/>
        <end position="503"/>
    </location>
</feature>
<evidence type="ECO:0000256" key="1">
    <source>
        <dbReference type="ARBA" id="ARBA00006432"/>
    </source>
</evidence>
<dbReference type="InterPro" id="IPR020845">
    <property type="entry name" value="AMP-binding_CS"/>
</dbReference>
<dbReference type="OrthoDB" id="9803968at2"/>
<evidence type="ECO:0000259" key="4">
    <source>
        <dbReference type="Pfam" id="PF13193"/>
    </source>
</evidence>
<dbReference type="RefSeq" id="WP_154754801.1">
    <property type="nucleotide sequence ID" value="NZ_WMBA01000001.1"/>
</dbReference>
<dbReference type="GO" id="GO:0031956">
    <property type="term" value="F:medium-chain fatty acid-CoA ligase activity"/>
    <property type="evidence" value="ECO:0007669"/>
    <property type="project" value="TreeGrafter"/>
</dbReference>
<dbReference type="Gene3D" id="3.30.300.30">
    <property type="match status" value="1"/>
</dbReference>
<dbReference type="InterPro" id="IPR042099">
    <property type="entry name" value="ANL_N_sf"/>
</dbReference>
<name>A0A6N7YZC5_9PSEU</name>
<dbReference type="SUPFAM" id="SSF56801">
    <property type="entry name" value="Acetyl-CoA synthetase-like"/>
    <property type="match status" value="1"/>
</dbReference>
<gene>
    <name evidence="5" type="ORF">GKO32_00920</name>
</gene>
<dbReference type="Pfam" id="PF00501">
    <property type="entry name" value="AMP-binding"/>
    <property type="match status" value="1"/>
</dbReference>
<dbReference type="FunFam" id="3.30.300.30:FF:000008">
    <property type="entry name" value="2,3-dihydroxybenzoate-AMP ligase"/>
    <property type="match status" value="1"/>
</dbReference>
<dbReference type="PANTHER" id="PTHR43201:SF32">
    <property type="entry name" value="2-SUCCINYLBENZOATE--COA LIGASE, CHLOROPLASTIC_PEROXISOMAL"/>
    <property type="match status" value="1"/>
</dbReference>
<organism evidence="5 6">
    <name type="scientific">Amycolatopsis pithecellobii</name>
    <dbReference type="NCBI Taxonomy" id="664692"/>
    <lineage>
        <taxon>Bacteria</taxon>
        <taxon>Bacillati</taxon>
        <taxon>Actinomycetota</taxon>
        <taxon>Actinomycetes</taxon>
        <taxon>Pseudonocardiales</taxon>
        <taxon>Pseudonocardiaceae</taxon>
        <taxon>Amycolatopsis</taxon>
    </lineage>
</organism>
<dbReference type="InterPro" id="IPR000873">
    <property type="entry name" value="AMP-dep_synth/lig_dom"/>
</dbReference>
<evidence type="ECO:0000256" key="2">
    <source>
        <dbReference type="ARBA" id="ARBA00022598"/>
    </source>
</evidence>
<accession>A0A6N7YZC5</accession>
<sequence length="519" mass="55601">MQLNLNDYLDQSGTKYGAEPAWKSGSRQATYAELVATAGTVAGALTSAGVALGDRAAFLLRNCPEILELHAGMSRAGVVAVPLNFRSVARELAHVVNDSGSRVVVFGEEFADAMDEVRGIVDPDIRYVMVGPSAAPRWATPYGEWLDGGAPKAGLRVEIDPAHPYFIGYTSGTTGAPKGAVISHRALIRHVLALMLEYGAPSQPRDRFLSLMPMFHSNGTWFATAAMMAGALNVIHPSGGFDPREVMRVVAAERITHTSVVPTMLRMMVAIDPGELASLDTSSLTTILVGSAPVTLSLKREAERVLDVKVNEGYGATETGVVTSLRPGDPDEKQASVGRPTMGRAVSIRDDQGRECPVGTAGEIWTRGEGVLLDHYWNNPEATRAAFDASGWCAVGDMGYLDSDGYLFLTDRKHDMIISGGENVYPTEVESVLLDHPAVAEAAVIGLAHEHWGETVQAVVALKPGQVVTPQDLIEFSRAGLADFKVPRSVRFVDELPKSSTGKILRRLVREASNAAQTE</sequence>
<dbReference type="PROSITE" id="PS00455">
    <property type="entry name" value="AMP_BINDING"/>
    <property type="match status" value="1"/>
</dbReference>
<dbReference type="GO" id="GO:0006631">
    <property type="term" value="P:fatty acid metabolic process"/>
    <property type="evidence" value="ECO:0007669"/>
    <property type="project" value="TreeGrafter"/>
</dbReference>
<feature type="domain" description="AMP-dependent synthetase/ligase" evidence="3">
    <location>
        <begin position="11"/>
        <end position="372"/>
    </location>
</feature>
<keyword evidence="2" id="KW-0436">Ligase</keyword>
<dbReference type="AlphaFoldDB" id="A0A6N7YZC5"/>
<evidence type="ECO:0000313" key="5">
    <source>
        <dbReference type="EMBL" id="MTD52550.1"/>
    </source>
</evidence>
<comment type="similarity">
    <text evidence="1">Belongs to the ATP-dependent AMP-binding enzyme family.</text>
</comment>
<dbReference type="PANTHER" id="PTHR43201">
    <property type="entry name" value="ACYL-COA SYNTHETASE"/>
    <property type="match status" value="1"/>
</dbReference>
<dbReference type="Proteomes" id="UP000440096">
    <property type="component" value="Unassembled WGS sequence"/>
</dbReference>
<dbReference type="EMBL" id="WMBA01000001">
    <property type="protein sequence ID" value="MTD52550.1"/>
    <property type="molecule type" value="Genomic_DNA"/>
</dbReference>
<protein>
    <submittedName>
        <fullName evidence="5">AMP-binding protein</fullName>
    </submittedName>
</protein>
<evidence type="ECO:0000313" key="6">
    <source>
        <dbReference type="Proteomes" id="UP000440096"/>
    </source>
</evidence>
<dbReference type="Gene3D" id="3.40.50.12780">
    <property type="entry name" value="N-terminal domain of ligase-like"/>
    <property type="match status" value="1"/>
</dbReference>
<dbReference type="InterPro" id="IPR025110">
    <property type="entry name" value="AMP-bd_C"/>
</dbReference>
<dbReference type="Pfam" id="PF13193">
    <property type="entry name" value="AMP-binding_C"/>
    <property type="match status" value="1"/>
</dbReference>